<dbReference type="OrthoDB" id="5775605at2759"/>
<reference evidence="3" key="1">
    <citation type="submission" date="2022-11" db="EMBL/GenBank/DDBJ databases">
        <authorList>
            <person name="Kikuchi T."/>
        </authorList>
    </citation>
    <scope>NUCLEOTIDE SEQUENCE</scope>
    <source>
        <strain evidence="3">PS1010</strain>
    </source>
</reference>
<dbReference type="CDD" id="cd01099">
    <property type="entry name" value="PAN_AP_HGF"/>
    <property type="match status" value="1"/>
</dbReference>
<dbReference type="Gene3D" id="2.60.40.4100">
    <property type="entry name" value="Zona pellucida, ZP-C domain"/>
    <property type="match status" value="1"/>
</dbReference>
<feature type="domain" description="Apple" evidence="1">
    <location>
        <begin position="25"/>
        <end position="120"/>
    </location>
</feature>
<proteinExistence type="predicted"/>
<evidence type="ECO:0000259" key="2">
    <source>
        <dbReference type="PROSITE" id="PS51034"/>
    </source>
</evidence>
<evidence type="ECO:0000313" key="4">
    <source>
        <dbReference type="Proteomes" id="UP001152747"/>
    </source>
</evidence>
<accession>A0A9P1N544</accession>
<protein>
    <recommendedName>
        <fullName evidence="5">ZP domain-containing protein</fullName>
    </recommendedName>
</protein>
<organism evidence="3 4">
    <name type="scientific">Caenorhabditis angaria</name>
    <dbReference type="NCBI Taxonomy" id="860376"/>
    <lineage>
        <taxon>Eukaryota</taxon>
        <taxon>Metazoa</taxon>
        <taxon>Ecdysozoa</taxon>
        <taxon>Nematoda</taxon>
        <taxon>Chromadorea</taxon>
        <taxon>Rhabditida</taxon>
        <taxon>Rhabditina</taxon>
        <taxon>Rhabditomorpha</taxon>
        <taxon>Rhabditoidea</taxon>
        <taxon>Rhabditidae</taxon>
        <taxon>Peloderinae</taxon>
        <taxon>Caenorhabditis</taxon>
    </lineage>
</organism>
<gene>
    <name evidence="3" type="ORF">CAMP_LOCUS10953</name>
</gene>
<dbReference type="EMBL" id="CANHGI010000004">
    <property type="protein sequence ID" value="CAI5448316.1"/>
    <property type="molecule type" value="Genomic_DNA"/>
</dbReference>
<evidence type="ECO:0008006" key="5">
    <source>
        <dbReference type="Google" id="ProtNLM"/>
    </source>
</evidence>
<dbReference type="Pfam" id="PF00024">
    <property type="entry name" value="PAN_1"/>
    <property type="match status" value="2"/>
</dbReference>
<dbReference type="Gene3D" id="3.50.4.10">
    <property type="entry name" value="Hepatocyte Growth Factor"/>
    <property type="match status" value="2"/>
</dbReference>
<sequence>MSERSVVILFLQDFSKDLVFVGISCSSTQETLHWIRTEEYSIDETKDIIVESSEAQQCSQLCQNNKIGEENFPCRAFAYSNSKQECHLSADSGYIGHKADKNKKFDLTALSSGEYFEKFCLKTNLQCGEASFELLANRMMISNYKTLTALSPHQCLAQCMKDGARCASVTYFYLDDQCQLSDVSQFSKPDQFVTANFTDYYDKICDPAEPANFVVVEPIEPPPIVENSVELERNVAKGAINYEISTSTLSPKIEENKDLEAIQSIHKDIFDNKKELTSEVEGTVIDDAEDFNENSANPAQKIKARLSTECRMSGISVSIHFEQPTSGTLYIKDHYSSCRQRFENENFAELHIPFPNEEESNPRCGGTQIEPAKWEFTAVVERNSLESPSIVTSSDKSFQITCDYSKILDKQQLADLAPKYEGDQKSARILMEIVRNGRAVSTVPLGEEIELKWTVIEQENDENLGFFINECIAERVGGAAPHPEPLKIIYQGCPEEKVRNRLLSDPIIKSNNIYSTKMKVFRFDGSRRVRIKCSIDIFDTTKNSFF</sequence>
<feature type="domain" description="Apple" evidence="1">
    <location>
        <begin position="127"/>
        <end position="205"/>
    </location>
</feature>
<dbReference type="InterPro" id="IPR042235">
    <property type="entry name" value="ZP-C_dom"/>
</dbReference>
<name>A0A9P1N544_9PELO</name>
<dbReference type="InterPro" id="IPR003609">
    <property type="entry name" value="Pan_app"/>
</dbReference>
<dbReference type="SMART" id="SM00473">
    <property type="entry name" value="PAN_AP"/>
    <property type="match status" value="2"/>
</dbReference>
<dbReference type="AlphaFoldDB" id="A0A9P1N544"/>
<dbReference type="PANTHER" id="PTHR47327:SF18">
    <property type="entry name" value="PAN DOMAIN PROTEIN"/>
    <property type="match status" value="1"/>
</dbReference>
<evidence type="ECO:0000259" key="1">
    <source>
        <dbReference type="PROSITE" id="PS50948"/>
    </source>
</evidence>
<dbReference type="SUPFAM" id="SSF57414">
    <property type="entry name" value="Hairpin loop containing domain-like"/>
    <property type="match status" value="2"/>
</dbReference>
<dbReference type="SMART" id="SM00241">
    <property type="entry name" value="ZP"/>
    <property type="match status" value="1"/>
</dbReference>
<comment type="caution">
    <text evidence="3">The sequence shown here is derived from an EMBL/GenBank/DDBJ whole genome shotgun (WGS) entry which is preliminary data.</text>
</comment>
<dbReference type="PROSITE" id="PS51034">
    <property type="entry name" value="ZP_2"/>
    <property type="match status" value="1"/>
</dbReference>
<feature type="domain" description="ZP" evidence="2">
    <location>
        <begin position="309"/>
        <end position="546"/>
    </location>
</feature>
<dbReference type="GO" id="GO:0009653">
    <property type="term" value="P:anatomical structure morphogenesis"/>
    <property type="evidence" value="ECO:0007669"/>
    <property type="project" value="TreeGrafter"/>
</dbReference>
<dbReference type="InterPro" id="IPR001507">
    <property type="entry name" value="ZP_dom"/>
</dbReference>
<dbReference type="InterPro" id="IPR052774">
    <property type="entry name" value="Celegans_DevNeuronal_Protein"/>
</dbReference>
<dbReference type="PANTHER" id="PTHR47327">
    <property type="entry name" value="FI18240P1-RELATED"/>
    <property type="match status" value="1"/>
</dbReference>
<dbReference type="PROSITE" id="PS50948">
    <property type="entry name" value="PAN"/>
    <property type="match status" value="2"/>
</dbReference>
<keyword evidence="4" id="KW-1185">Reference proteome</keyword>
<evidence type="ECO:0000313" key="3">
    <source>
        <dbReference type="EMBL" id="CAI5448316.1"/>
    </source>
</evidence>
<dbReference type="Proteomes" id="UP001152747">
    <property type="component" value="Unassembled WGS sequence"/>
</dbReference>